<dbReference type="Pfam" id="PF02661">
    <property type="entry name" value="Fic"/>
    <property type="match status" value="1"/>
</dbReference>
<reference evidence="3 4" key="1">
    <citation type="journal article" date="2024" name="Commun. Biol.">
        <title>Comparative genomic analysis of thermophilic fungi reveals convergent evolutionary adaptations and gene losses.</title>
        <authorList>
            <person name="Steindorff A.S."/>
            <person name="Aguilar-Pontes M.V."/>
            <person name="Robinson A.J."/>
            <person name="Andreopoulos B."/>
            <person name="LaButti K."/>
            <person name="Kuo A."/>
            <person name="Mondo S."/>
            <person name="Riley R."/>
            <person name="Otillar R."/>
            <person name="Haridas S."/>
            <person name="Lipzen A."/>
            <person name="Grimwood J."/>
            <person name="Schmutz J."/>
            <person name="Clum A."/>
            <person name="Reid I.D."/>
            <person name="Moisan M.C."/>
            <person name="Butler G."/>
            <person name="Nguyen T.T.M."/>
            <person name="Dewar K."/>
            <person name="Conant G."/>
            <person name="Drula E."/>
            <person name="Henrissat B."/>
            <person name="Hansel C."/>
            <person name="Singer S."/>
            <person name="Hutchinson M.I."/>
            <person name="de Vries R.P."/>
            <person name="Natvig D.O."/>
            <person name="Powell A.J."/>
            <person name="Tsang A."/>
            <person name="Grigoriev I.V."/>
        </authorList>
    </citation>
    <scope>NUCLEOTIDE SEQUENCE [LARGE SCALE GENOMIC DNA]</scope>
    <source>
        <strain evidence="3 4">ATCC 24622</strain>
    </source>
</reference>
<dbReference type="InterPro" id="IPR006440">
    <property type="entry name" value="Doc"/>
</dbReference>
<dbReference type="EMBL" id="JAZHXJ010000645">
    <property type="protein sequence ID" value="KAL1854907.1"/>
    <property type="molecule type" value="Genomic_DNA"/>
</dbReference>
<gene>
    <name evidence="3" type="ORF">VTK73DRAFT_8638</name>
</gene>
<dbReference type="SUPFAM" id="SSF140931">
    <property type="entry name" value="Fic-like"/>
    <property type="match status" value="1"/>
</dbReference>
<dbReference type="InterPro" id="IPR003812">
    <property type="entry name" value="Fido"/>
</dbReference>
<proteinExistence type="predicted"/>
<dbReference type="Proteomes" id="UP001586593">
    <property type="component" value="Unassembled WGS sequence"/>
</dbReference>
<evidence type="ECO:0000313" key="4">
    <source>
        <dbReference type="Proteomes" id="UP001586593"/>
    </source>
</evidence>
<feature type="region of interest" description="Disordered" evidence="1">
    <location>
        <begin position="22"/>
        <end position="43"/>
    </location>
</feature>
<dbReference type="Gene3D" id="1.20.120.1870">
    <property type="entry name" value="Fic/DOC protein, Fido domain"/>
    <property type="match status" value="1"/>
</dbReference>
<protein>
    <recommendedName>
        <fullName evidence="2">Fido domain-containing protein</fullName>
    </recommendedName>
</protein>
<name>A0ABR3W7A5_9PEZI</name>
<evidence type="ECO:0000259" key="2">
    <source>
        <dbReference type="PROSITE" id="PS51459"/>
    </source>
</evidence>
<dbReference type="NCBIfam" id="TIGR01550">
    <property type="entry name" value="DOC_P1"/>
    <property type="match status" value="1"/>
</dbReference>
<evidence type="ECO:0000256" key="1">
    <source>
        <dbReference type="SAM" id="MobiDB-lite"/>
    </source>
</evidence>
<dbReference type="InterPro" id="IPR036597">
    <property type="entry name" value="Fido-like_dom_sf"/>
</dbReference>
<sequence length="207" mass="23063">MKCVRSLRLSATWTHSLEVCDRTDSLSPGKRSPPPTQFRRPFSDKHPVSLISWSPFPQKTSPMCSSRALRFLTVSQIIRLYETHVTRGLPTQLPLLESAAASPTNHHHYGQNDVFELAAILAERIILNHSYQDGNKRISLIAADMFLKVNGCRLLDNPPRQESAKGSLKDAQVAVASGTWSAGELAEYYRGAASPLEESQKEEMDEC</sequence>
<accession>A0ABR3W7A5</accession>
<dbReference type="PROSITE" id="PS51459">
    <property type="entry name" value="FIDO"/>
    <property type="match status" value="1"/>
</dbReference>
<comment type="caution">
    <text evidence="3">The sequence shown here is derived from an EMBL/GenBank/DDBJ whole genome shotgun (WGS) entry which is preliminary data.</text>
</comment>
<evidence type="ECO:0000313" key="3">
    <source>
        <dbReference type="EMBL" id="KAL1854907.1"/>
    </source>
</evidence>
<dbReference type="PANTHER" id="PTHR39426:SF1">
    <property type="entry name" value="HOMOLOGY TO DEATH-ON-CURING PROTEIN OF PHAGE P1"/>
    <property type="match status" value="1"/>
</dbReference>
<dbReference type="InterPro" id="IPR053737">
    <property type="entry name" value="Type_II_TA_Toxin"/>
</dbReference>
<dbReference type="PANTHER" id="PTHR39426">
    <property type="entry name" value="HOMOLOGY TO DEATH-ON-CURING PROTEIN OF PHAGE P1"/>
    <property type="match status" value="1"/>
</dbReference>
<organism evidence="3 4">
    <name type="scientific">Phialemonium thermophilum</name>
    <dbReference type="NCBI Taxonomy" id="223376"/>
    <lineage>
        <taxon>Eukaryota</taxon>
        <taxon>Fungi</taxon>
        <taxon>Dikarya</taxon>
        <taxon>Ascomycota</taxon>
        <taxon>Pezizomycotina</taxon>
        <taxon>Sordariomycetes</taxon>
        <taxon>Sordariomycetidae</taxon>
        <taxon>Cephalothecales</taxon>
        <taxon>Cephalothecaceae</taxon>
        <taxon>Phialemonium</taxon>
    </lineage>
</organism>
<feature type="domain" description="Fido" evidence="2">
    <location>
        <begin position="72"/>
        <end position="191"/>
    </location>
</feature>
<keyword evidence="4" id="KW-1185">Reference proteome</keyword>